<dbReference type="SMART" id="SM00825">
    <property type="entry name" value="PKS_KS"/>
    <property type="match status" value="1"/>
</dbReference>
<dbReference type="FunFam" id="1.10.1200.10:FF:000007">
    <property type="entry name" value="Probable polyketide synthase pks17"/>
    <property type="match status" value="1"/>
</dbReference>
<dbReference type="Gene3D" id="3.90.180.10">
    <property type="entry name" value="Medium-chain alcohol dehydrogenases, catalytic domain"/>
    <property type="match status" value="1"/>
</dbReference>
<dbReference type="Gene3D" id="3.40.47.10">
    <property type="match status" value="1"/>
</dbReference>
<dbReference type="Gene3D" id="3.40.50.720">
    <property type="entry name" value="NAD(P)-binding Rossmann-like Domain"/>
    <property type="match status" value="1"/>
</dbReference>
<evidence type="ECO:0000259" key="14">
    <source>
        <dbReference type="PROSITE" id="PS52019"/>
    </source>
</evidence>
<dbReference type="InterPro" id="IPR050091">
    <property type="entry name" value="PKS_NRPS_Biosynth_Enz"/>
</dbReference>
<dbReference type="InterPro" id="IPR042104">
    <property type="entry name" value="PKS_dehydratase_sf"/>
</dbReference>
<dbReference type="GO" id="GO:0004312">
    <property type="term" value="F:fatty acid synthase activity"/>
    <property type="evidence" value="ECO:0007669"/>
    <property type="project" value="TreeGrafter"/>
</dbReference>
<dbReference type="InterPro" id="IPR014043">
    <property type="entry name" value="Acyl_transferase_dom"/>
</dbReference>
<dbReference type="Pfam" id="PF08659">
    <property type="entry name" value="KR"/>
    <property type="match status" value="1"/>
</dbReference>
<dbReference type="SUPFAM" id="SSF47336">
    <property type="entry name" value="ACP-like"/>
    <property type="match status" value="1"/>
</dbReference>
<dbReference type="InterPro" id="IPR049551">
    <property type="entry name" value="PKS_DH_C"/>
</dbReference>
<evidence type="ECO:0000256" key="2">
    <source>
        <dbReference type="ARBA" id="ARBA00005189"/>
    </source>
</evidence>
<keyword evidence="4" id="KW-0597">Phosphoprotein</keyword>
<feature type="domain" description="Carrier" evidence="12">
    <location>
        <begin position="1978"/>
        <end position="2053"/>
    </location>
</feature>
<feature type="active site" description="Proton donor; for dehydratase activity" evidence="10">
    <location>
        <position position="1114"/>
    </location>
</feature>
<dbReference type="Pfam" id="PF22953">
    <property type="entry name" value="SpnB_Rossmann"/>
    <property type="match status" value="1"/>
</dbReference>
<feature type="domain" description="PKS/mFAS DH" evidence="14">
    <location>
        <begin position="915"/>
        <end position="1192"/>
    </location>
</feature>
<evidence type="ECO:0000256" key="4">
    <source>
        <dbReference type="ARBA" id="ARBA00022553"/>
    </source>
</evidence>
<dbReference type="FunFam" id="3.40.366.10:FF:000002">
    <property type="entry name" value="Probable polyketide synthase 2"/>
    <property type="match status" value="1"/>
</dbReference>
<dbReference type="Gene3D" id="3.30.70.3290">
    <property type="match status" value="1"/>
</dbReference>
<dbReference type="InterPro" id="IPR020841">
    <property type="entry name" value="PKS_Beta-ketoAc_synthase_dom"/>
</dbReference>
<dbReference type="PANTHER" id="PTHR43775">
    <property type="entry name" value="FATTY ACID SYNTHASE"/>
    <property type="match status" value="1"/>
</dbReference>
<dbReference type="SMART" id="SM00829">
    <property type="entry name" value="PKS_ER"/>
    <property type="match status" value="1"/>
</dbReference>
<evidence type="ECO:0000256" key="7">
    <source>
        <dbReference type="ARBA" id="ARBA00023098"/>
    </source>
</evidence>
<evidence type="ECO:0000313" key="15">
    <source>
        <dbReference type="EMBL" id="BBX69480.1"/>
    </source>
</evidence>
<accession>A0A7I7MC91</accession>
<feature type="domain" description="Ketosynthase family 3 (KS3)" evidence="13">
    <location>
        <begin position="17"/>
        <end position="444"/>
    </location>
</feature>
<feature type="region of interest" description="Disordered" evidence="11">
    <location>
        <begin position="1027"/>
        <end position="1048"/>
    </location>
</feature>
<keyword evidence="16" id="KW-1185">Reference proteome</keyword>
<dbReference type="SMART" id="SM00826">
    <property type="entry name" value="PKS_DH"/>
    <property type="match status" value="1"/>
</dbReference>
<dbReference type="InterPro" id="IPR057326">
    <property type="entry name" value="KR_dom"/>
</dbReference>
<evidence type="ECO:0000256" key="3">
    <source>
        <dbReference type="ARBA" id="ARBA00022450"/>
    </source>
</evidence>
<dbReference type="Pfam" id="PF00668">
    <property type="entry name" value="Condensation"/>
    <property type="match status" value="1"/>
</dbReference>
<dbReference type="InterPro" id="IPR016035">
    <property type="entry name" value="Acyl_Trfase/lysoPLipase"/>
</dbReference>
<dbReference type="SUPFAM" id="SSF52151">
    <property type="entry name" value="FabD/lysophospholipase-like"/>
    <property type="match status" value="1"/>
</dbReference>
<dbReference type="GO" id="GO:0004315">
    <property type="term" value="F:3-oxoacyl-[acyl-carrier-protein] synthase activity"/>
    <property type="evidence" value="ECO:0007669"/>
    <property type="project" value="InterPro"/>
</dbReference>
<dbReference type="GO" id="GO:0006633">
    <property type="term" value="P:fatty acid biosynthetic process"/>
    <property type="evidence" value="ECO:0007669"/>
    <property type="project" value="InterPro"/>
</dbReference>
<dbReference type="InterPro" id="IPR001242">
    <property type="entry name" value="Condensation_dom"/>
</dbReference>
<evidence type="ECO:0000256" key="9">
    <source>
        <dbReference type="ARBA" id="ARBA00023315"/>
    </source>
</evidence>
<dbReference type="InterPro" id="IPR036291">
    <property type="entry name" value="NAD(P)-bd_dom_sf"/>
</dbReference>
<reference evidence="15 16" key="1">
    <citation type="journal article" date="2019" name="Emerg. Microbes Infect.">
        <title>Comprehensive subspecies identification of 175 nontuberculous mycobacteria species based on 7547 genomic profiles.</title>
        <authorList>
            <person name="Matsumoto Y."/>
            <person name="Kinjo T."/>
            <person name="Motooka D."/>
            <person name="Nabeya D."/>
            <person name="Jung N."/>
            <person name="Uechi K."/>
            <person name="Horii T."/>
            <person name="Iida T."/>
            <person name="Fujita J."/>
            <person name="Nakamura S."/>
        </authorList>
    </citation>
    <scope>NUCLEOTIDE SEQUENCE [LARGE SCALE GENOMIC DNA]</scope>
    <source>
        <strain evidence="15 16">JCM 13323</strain>
    </source>
</reference>
<dbReference type="InterPro" id="IPR014031">
    <property type="entry name" value="Ketoacyl_synth_C"/>
</dbReference>
<feature type="region of interest" description="N-terminal hotdog fold" evidence="10">
    <location>
        <begin position="915"/>
        <end position="1039"/>
    </location>
</feature>
<dbReference type="CDD" id="cd08956">
    <property type="entry name" value="KR_3_FAS_SDR_x"/>
    <property type="match status" value="1"/>
</dbReference>
<keyword evidence="5" id="KW-0808">Transferase</keyword>
<dbReference type="GO" id="GO:0031177">
    <property type="term" value="F:phosphopantetheine binding"/>
    <property type="evidence" value="ECO:0007669"/>
    <property type="project" value="InterPro"/>
</dbReference>
<dbReference type="Pfam" id="PF14765">
    <property type="entry name" value="PS-DH"/>
    <property type="match status" value="1"/>
</dbReference>
<dbReference type="InterPro" id="IPR032821">
    <property type="entry name" value="PKS_assoc"/>
</dbReference>
<dbReference type="Proteomes" id="UP000466514">
    <property type="component" value="Chromosome"/>
</dbReference>
<dbReference type="SUPFAM" id="SSF53901">
    <property type="entry name" value="Thiolase-like"/>
    <property type="match status" value="1"/>
</dbReference>
<dbReference type="InterPro" id="IPR014030">
    <property type="entry name" value="Ketoacyl_synth_N"/>
</dbReference>
<protein>
    <recommendedName>
        <fullName evidence="17">Polyketide synthase</fullName>
    </recommendedName>
</protein>
<dbReference type="Pfam" id="PF08240">
    <property type="entry name" value="ADH_N"/>
    <property type="match status" value="1"/>
</dbReference>
<dbReference type="SUPFAM" id="SSF52777">
    <property type="entry name" value="CoA-dependent acyltransferases"/>
    <property type="match status" value="2"/>
</dbReference>
<dbReference type="PROSITE" id="PS52019">
    <property type="entry name" value="PKS_MFAS_DH"/>
    <property type="match status" value="1"/>
</dbReference>
<dbReference type="KEGG" id="mpsc:MPSYJ_29410"/>
<keyword evidence="3" id="KW-0596">Phosphopantetheine</keyword>
<dbReference type="Pfam" id="PF02801">
    <property type="entry name" value="Ketoacyl-synt_C"/>
    <property type="match status" value="1"/>
</dbReference>
<evidence type="ECO:0000256" key="6">
    <source>
        <dbReference type="ARBA" id="ARBA00022832"/>
    </source>
</evidence>
<dbReference type="Pfam" id="PF00698">
    <property type="entry name" value="Acyl_transf_1"/>
    <property type="match status" value="1"/>
</dbReference>
<dbReference type="CDD" id="cd05195">
    <property type="entry name" value="enoyl_red"/>
    <property type="match status" value="1"/>
</dbReference>
<evidence type="ECO:0000313" key="16">
    <source>
        <dbReference type="Proteomes" id="UP000466514"/>
    </source>
</evidence>
<dbReference type="Pfam" id="PF00109">
    <property type="entry name" value="ketoacyl-synt"/>
    <property type="match status" value="1"/>
</dbReference>
<dbReference type="InterPro" id="IPR020807">
    <property type="entry name" value="PKS_DH"/>
</dbReference>
<dbReference type="PROSITE" id="PS50075">
    <property type="entry name" value="CARRIER"/>
    <property type="match status" value="1"/>
</dbReference>
<dbReference type="Gene3D" id="3.30.559.30">
    <property type="entry name" value="Nonribosomal peptide synthetase, condensation domain"/>
    <property type="match status" value="1"/>
</dbReference>
<evidence type="ECO:0000259" key="12">
    <source>
        <dbReference type="PROSITE" id="PS50075"/>
    </source>
</evidence>
<keyword evidence="7" id="KW-0443">Lipid metabolism</keyword>
<dbReference type="InterPro" id="IPR049552">
    <property type="entry name" value="PKS_DH_N"/>
</dbReference>
<dbReference type="PROSITE" id="PS00606">
    <property type="entry name" value="KS3_1"/>
    <property type="match status" value="1"/>
</dbReference>
<dbReference type="InterPro" id="IPR016036">
    <property type="entry name" value="Malonyl_transacylase_ACP-bd"/>
</dbReference>
<dbReference type="CDD" id="cd00833">
    <property type="entry name" value="PKS"/>
    <property type="match status" value="1"/>
</dbReference>
<name>A0A7I7MC91_9MYCO</name>
<dbReference type="InterPro" id="IPR020843">
    <property type="entry name" value="ER"/>
</dbReference>
<dbReference type="Pfam" id="PF13602">
    <property type="entry name" value="ADH_zinc_N_2"/>
    <property type="match status" value="1"/>
</dbReference>
<dbReference type="Pfam" id="PF16197">
    <property type="entry name" value="KAsynt_C_assoc"/>
    <property type="match status" value="1"/>
</dbReference>
<dbReference type="SMART" id="SM00823">
    <property type="entry name" value="PKS_PP"/>
    <property type="match status" value="1"/>
</dbReference>
<dbReference type="InterPro" id="IPR013154">
    <property type="entry name" value="ADH-like_N"/>
</dbReference>
<feature type="active site" description="Proton acceptor; for dehydratase activity" evidence="10">
    <location>
        <position position="947"/>
    </location>
</feature>
<dbReference type="Gene3D" id="3.40.366.10">
    <property type="entry name" value="Malonyl-Coenzyme A Acyl Carrier Protein, domain 2"/>
    <property type="match status" value="1"/>
</dbReference>
<keyword evidence="9" id="KW-0012">Acyltransferase</keyword>
<feature type="region of interest" description="C-terminal hotdog fold" evidence="10">
    <location>
        <begin position="1053"/>
        <end position="1192"/>
    </location>
</feature>
<proteinExistence type="predicted"/>
<evidence type="ECO:0000256" key="11">
    <source>
        <dbReference type="SAM" id="MobiDB-lite"/>
    </source>
</evidence>
<dbReference type="InterPro" id="IPR020806">
    <property type="entry name" value="PKS_PP-bd"/>
</dbReference>
<evidence type="ECO:0000256" key="10">
    <source>
        <dbReference type="PROSITE-ProRule" id="PRU01363"/>
    </source>
</evidence>
<comment type="pathway">
    <text evidence="2">Lipid metabolism.</text>
</comment>
<dbReference type="InterPro" id="IPR018201">
    <property type="entry name" value="Ketoacyl_synth_AS"/>
</dbReference>
<evidence type="ECO:0000256" key="1">
    <source>
        <dbReference type="ARBA" id="ARBA00001957"/>
    </source>
</evidence>
<dbReference type="Gene3D" id="3.40.50.11460">
    <property type="match status" value="1"/>
</dbReference>
<evidence type="ECO:0000259" key="13">
    <source>
        <dbReference type="PROSITE" id="PS52004"/>
    </source>
</evidence>
<evidence type="ECO:0008006" key="17">
    <source>
        <dbReference type="Google" id="ProtNLM"/>
    </source>
</evidence>
<dbReference type="FunFam" id="3.40.47.10:FF:000019">
    <property type="entry name" value="Polyketide synthase type I"/>
    <property type="match status" value="1"/>
</dbReference>
<dbReference type="Gene3D" id="3.30.559.10">
    <property type="entry name" value="Chloramphenicol acetyltransferase-like domain"/>
    <property type="match status" value="1"/>
</dbReference>
<dbReference type="SUPFAM" id="SSF55048">
    <property type="entry name" value="Probable ACP-binding domain of malonyl-CoA ACP transacylase"/>
    <property type="match status" value="1"/>
</dbReference>
<organism evidence="15 16">
    <name type="scientific">Mycolicibacterium psychrotolerans</name>
    <dbReference type="NCBI Taxonomy" id="216929"/>
    <lineage>
        <taxon>Bacteria</taxon>
        <taxon>Bacillati</taxon>
        <taxon>Actinomycetota</taxon>
        <taxon>Actinomycetes</taxon>
        <taxon>Mycobacteriales</taxon>
        <taxon>Mycobacteriaceae</taxon>
        <taxon>Mycolicibacterium</taxon>
    </lineage>
</organism>
<dbReference type="SUPFAM" id="SSF50129">
    <property type="entry name" value="GroES-like"/>
    <property type="match status" value="1"/>
</dbReference>
<dbReference type="InterPro" id="IPR055123">
    <property type="entry name" value="SpnB-like_Rossmann"/>
</dbReference>
<evidence type="ECO:0000256" key="5">
    <source>
        <dbReference type="ARBA" id="ARBA00022679"/>
    </source>
</evidence>
<sequence length="2519" mass="268951">MAAEDVCHAVEGSEHSTEPIAILGMGCRFPGGVQSPDDLWRLLTEERDAVSGFPADRGWNLAALCGPDPDAPGATYVRAGSFVDDVAHFDASFFGISPREARAMDPQQRLLLETTWEALERAGIDPISLHGSATGVFIGAAAQEYGPRLYDEAEGYAGYLATGIPTCIASGRLAYTFGLRGQALTVDTGCSSSLVSIHLAVRSLRSGECDLALAGGVSVVCSPSVYIGLGRQGALAADGRSKPFAAAADGFGAAEGAGILVLATLSHARSKGYPVLALIRGSAVGQDGATDVLSAPSGQAQQQVIAQALLDGCLTAADIDVVEAHGTGTRIGDPIEARALQATYGEAHSAARPLLIGSVKSNIGHTQYAAGVAGVIKIVTAVNSGTVPATLNFDSPTPQVDWSSGTTRVVESACPWPDLTGRPRRAAVSSFGLSGTNAHVVLEQHPPETATVAPAHRRPLATPWVLSAKTASALAAQAHRLRRFVDQHPDVDSHDMAYSLITTRTLFDHRAVVVGTGREDLLGGLTAISSGMPAPNVITGEAAATGGTVFVFPGQGSQWPGMAAELLDSAPAFADQMRLCDAAFAEFVDWSLLEVARGGHDSDHLNRVDVVQPVLFAVMVSLAAQWRALGIRPDAVLGHSQGEIAAAYVAGALSLRDASRVVTLRSRAIRAIAGTGGMASIARSAQEVHTLIRAWPRSISVAAHNGPSSTVVTGRVTALDKLMAVCEREEVPATRIPVDYASHSPDVETLRETLRESLSGLQPRTSETTFISAVSGRELDTQILDGDYWFTNLRQPVLFAPALRWSYDHGHRTFLEVSPHPVLTTAIEESLEDCVEECTVAATLRRNEGGMHRFLLAAAHAHVHGTATDWEGMFDGTGAHRVDLPTYAFQRKRYWMNPGTGSIVASSLGVGTAEHPLLGAVVASADSDDIIITGRLSLASHPWLADHKVHGVVLAPGAAMVELALHAGEQAGCPQVSELVLQAPMIIDEHGGVVIQVVVGGWRESGDRQVRIYSRVDDGAERAWTRNAEGSLAPSGDSAPDEQHLTRWPPQDATSVDIATVYPRLAECGYDYGPAFRGLQSVWCRGTEVFVEAALPAGLAPDAGRFALHPVLLDAVLHGIAAGGVLAESELTRLPFEWDGVSLHAVGSSRLRAHITRVGDDRVAITLMDGGGTPIGRIESLALLSISTRQLLQSADTDDGVYTVDWVALPRIDSCAGSPAVTPAQKVATREITVLRCPSLAAENVTVPEGTHRILADVLDRVQNWLSSDAHDDSTRLVVLTRGAIAVDSSEDVTDLGQAAVWGLLRSAQTENPGRIVVADLDDCASADHAVTEIRGMDEPQLAVRDGACLAPRLIRTGRIDGAELFETGTWQLATLGEGTLDAHNFALRPCPDASMPLKPGQVRLGLRCCGVNFHDVLTALGHPSDHDVGLEGAGVILEVADDVLEFVPGDRVMGQFFGAGPVVVVDHWRITHIPTNWSLAQAATVPAVFLTSYYALAHAARVSAGERVLIHAATGGVGMAAVQLARHWGAEVFATASPGKWETLRNMGFDDDHIANSRTLDFERKFSEVTNGVGMDVVINCLKEEFVDASLRLMAGGGRFIELGKADIRGQRDIATEHPGVVYRAFDLVDDVAPHLLSEMLGELVELFEAGDLRPLPVRSWDIRQAADAFRFLGRARHVGKLSLIVPPPLDHEGTVLITGGTGVLGVLIARHLVTRHGARNLLLISRQGRAAEGAAAIESELAELGASVQVESCDASDRDSLQVLLSGISADHPLTAVVHAAGVLDDAVFTAQTPHRLDSVLRPKVDAAWNLHELTASADLSMFVLFSSAAGVLGSPGQANYAAANAFLDALAQHRRQQGLPGVAMAWGWWGQATGMTGHLDVRDRSRMSRSGYIAMSSADGLALFDAALRQGPSLLIPARFDLNAVRSHSVAAGVAPMFRSLIRPVRRTAAAAVGGESSGDLRQRLSAMSTSDREHELLDVVRANAAAVLGHESRDAVGADQEFKVLGFDSLGAVELRNRLKSATGVKLSTTAVFENPTPAALARYLADALDGDLRQAHGEGSDRVELDRWPLAGCQRDIVAIGARYPDLPIAQIVAHARLAGTVNLERMRQCVRRTCMRNDALRLRFELLGGEIVQHVGTELPELEFADFTAQPDPAAACARWIDEADDHVLPTDGPLTRAAVLVDRPDSFVVYACFHHAVTDAWGINLALCEVLNEYVGDADLGDHIRRPDQPEAPSYLNFVRADREFRHSPEWAADRQYFLDKYLDVEPALFARGGSVRSRRRGHQTMHVTAESAGRMRDTGRSIFAFTAAAIGEYLRRIHRGGDIVIGVPFLNRSGEDELRTVGCMVNMLPLRIPVDGRMCMTALADQISAQVWELQARQRFAYGDIVAALHNGAGPHTTLFDVTYSYLTVPDFEDAEMIWRDSSLLASGYSLDAVNIVVRDHERDGSLEVDLFYACDVFDTDYQFADAMRHVLTLITNALDVPEMPLGDVDMLSAADRAVLQMFSRGGPIGV</sequence>
<dbReference type="RefSeq" id="WP_163722963.1">
    <property type="nucleotide sequence ID" value="NZ_AP022574.1"/>
</dbReference>
<dbReference type="SUPFAM" id="SSF51735">
    <property type="entry name" value="NAD(P)-binding Rossmann-fold domains"/>
    <property type="match status" value="3"/>
</dbReference>
<dbReference type="InterPro" id="IPR009081">
    <property type="entry name" value="PP-bd_ACP"/>
</dbReference>
<dbReference type="SMART" id="SM00822">
    <property type="entry name" value="PKS_KR"/>
    <property type="match status" value="1"/>
</dbReference>
<dbReference type="InterPro" id="IPR049900">
    <property type="entry name" value="PKS_mFAS_DH"/>
</dbReference>
<dbReference type="Pfam" id="PF00550">
    <property type="entry name" value="PP-binding"/>
    <property type="match status" value="1"/>
</dbReference>
<dbReference type="GO" id="GO:0016491">
    <property type="term" value="F:oxidoreductase activity"/>
    <property type="evidence" value="ECO:0007669"/>
    <property type="project" value="InterPro"/>
</dbReference>
<dbReference type="InterPro" id="IPR036736">
    <property type="entry name" value="ACP-like_sf"/>
</dbReference>
<gene>
    <name evidence="15" type="ORF">MPSYJ_29410</name>
</gene>
<dbReference type="Pfam" id="PF21089">
    <property type="entry name" value="PKS_DH_N"/>
    <property type="match status" value="1"/>
</dbReference>
<dbReference type="Gene3D" id="3.10.129.110">
    <property type="entry name" value="Polyketide synthase dehydratase"/>
    <property type="match status" value="1"/>
</dbReference>
<dbReference type="InterPro" id="IPR011032">
    <property type="entry name" value="GroES-like_sf"/>
</dbReference>
<dbReference type="EMBL" id="AP022574">
    <property type="protein sequence ID" value="BBX69480.1"/>
    <property type="molecule type" value="Genomic_DNA"/>
</dbReference>
<dbReference type="PANTHER" id="PTHR43775:SF51">
    <property type="entry name" value="INACTIVE PHENOLPHTHIOCEROL SYNTHESIS POLYKETIDE SYNTHASE TYPE I PKS1-RELATED"/>
    <property type="match status" value="1"/>
</dbReference>
<dbReference type="InterPro" id="IPR023213">
    <property type="entry name" value="CAT-like_dom_sf"/>
</dbReference>
<dbReference type="FunFam" id="3.40.50.720:FF:000209">
    <property type="entry name" value="Polyketide synthase Pks12"/>
    <property type="match status" value="1"/>
</dbReference>
<keyword evidence="8" id="KW-0511">Multifunctional enzyme</keyword>
<keyword evidence="6" id="KW-0276">Fatty acid metabolism</keyword>
<dbReference type="InterPro" id="IPR001227">
    <property type="entry name" value="Ac_transferase_dom_sf"/>
</dbReference>
<dbReference type="InterPro" id="IPR013968">
    <property type="entry name" value="PKS_KR"/>
</dbReference>
<dbReference type="SMART" id="SM00827">
    <property type="entry name" value="PKS_AT"/>
    <property type="match status" value="1"/>
</dbReference>
<evidence type="ECO:0000256" key="8">
    <source>
        <dbReference type="ARBA" id="ARBA00023268"/>
    </source>
</evidence>
<dbReference type="InterPro" id="IPR016039">
    <property type="entry name" value="Thiolase-like"/>
</dbReference>
<dbReference type="PROSITE" id="PS52004">
    <property type="entry name" value="KS3_2"/>
    <property type="match status" value="1"/>
</dbReference>
<dbReference type="Gene3D" id="1.10.1200.10">
    <property type="entry name" value="ACP-like"/>
    <property type="match status" value="1"/>
</dbReference>
<comment type="cofactor">
    <cofactor evidence="1">
        <name>pantetheine 4'-phosphate</name>
        <dbReference type="ChEBI" id="CHEBI:47942"/>
    </cofactor>
</comment>